<sequence>MIAEGSGGTGGRPRRLGWRKAAIVVTVATGSGVLVVVQPSLAVPLGVAAGVAALLHEVLSRPDDSSR</sequence>
<keyword evidence="1" id="KW-0472">Membrane</keyword>
<dbReference type="Proteomes" id="UP001596137">
    <property type="component" value="Unassembled WGS sequence"/>
</dbReference>
<keyword evidence="3" id="KW-1185">Reference proteome</keyword>
<name>A0ABW1NN46_9ACTN</name>
<keyword evidence="1" id="KW-1133">Transmembrane helix</keyword>
<organism evidence="2 3">
    <name type="scientific">Sphaerisporangium aureirubrum</name>
    <dbReference type="NCBI Taxonomy" id="1544736"/>
    <lineage>
        <taxon>Bacteria</taxon>
        <taxon>Bacillati</taxon>
        <taxon>Actinomycetota</taxon>
        <taxon>Actinomycetes</taxon>
        <taxon>Streptosporangiales</taxon>
        <taxon>Streptosporangiaceae</taxon>
        <taxon>Sphaerisporangium</taxon>
    </lineage>
</organism>
<protein>
    <submittedName>
        <fullName evidence="2">Uncharacterized protein</fullName>
    </submittedName>
</protein>
<evidence type="ECO:0000313" key="2">
    <source>
        <dbReference type="EMBL" id="MFC6084706.1"/>
    </source>
</evidence>
<reference evidence="3" key="1">
    <citation type="journal article" date="2019" name="Int. J. Syst. Evol. Microbiol.">
        <title>The Global Catalogue of Microorganisms (GCM) 10K type strain sequencing project: providing services to taxonomists for standard genome sequencing and annotation.</title>
        <authorList>
            <consortium name="The Broad Institute Genomics Platform"/>
            <consortium name="The Broad Institute Genome Sequencing Center for Infectious Disease"/>
            <person name="Wu L."/>
            <person name="Ma J."/>
        </authorList>
    </citation>
    <scope>NUCLEOTIDE SEQUENCE [LARGE SCALE GENOMIC DNA]</scope>
    <source>
        <strain evidence="3">JCM 30346</strain>
    </source>
</reference>
<dbReference type="RefSeq" id="WP_380758055.1">
    <property type="nucleotide sequence ID" value="NZ_JBHSRF010000047.1"/>
</dbReference>
<gene>
    <name evidence="2" type="ORF">ACFP1K_26340</name>
</gene>
<dbReference type="EMBL" id="JBHSRF010000047">
    <property type="protein sequence ID" value="MFC6084706.1"/>
    <property type="molecule type" value="Genomic_DNA"/>
</dbReference>
<feature type="transmembrane region" description="Helical" evidence="1">
    <location>
        <begin position="21"/>
        <end position="37"/>
    </location>
</feature>
<evidence type="ECO:0000256" key="1">
    <source>
        <dbReference type="SAM" id="Phobius"/>
    </source>
</evidence>
<keyword evidence="1" id="KW-0812">Transmembrane</keyword>
<proteinExistence type="predicted"/>
<accession>A0ABW1NN46</accession>
<comment type="caution">
    <text evidence="2">The sequence shown here is derived from an EMBL/GenBank/DDBJ whole genome shotgun (WGS) entry which is preliminary data.</text>
</comment>
<evidence type="ECO:0000313" key="3">
    <source>
        <dbReference type="Proteomes" id="UP001596137"/>
    </source>
</evidence>